<dbReference type="AlphaFoldDB" id="A0A074J5M9"/>
<dbReference type="Gene3D" id="3.40.50.720">
    <property type="entry name" value="NAD(P)-binding Rossmann-like Domain"/>
    <property type="match status" value="1"/>
</dbReference>
<dbReference type="Pfam" id="PF01370">
    <property type="entry name" value="Epimerase"/>
    <property type="match status" value="1"/>
</dbReference>
<evidence type="ECO:0000313" key="2">
    <source>
        <dbReference type="EMBL" id="KEO51829.1"/>
    </source>
</evidence>
<accession>A0A074J5M9</accession>
<evidence type="ECO:0000313" key="3">
    <source>
        <dbReference type="Proteomes" id="UP000027432"/>
    </source>
</evidence>
<sequence>MTRILITGASGMIGRVLTTELAESGHEVIATDLAAPDALPEGVRFVAMDVTSDAPAKVIAQERPEVIVHLASIVTPGPGMGRELAYQVDVEGTRKVLEAALENGVRRLVVTSSGAAYGYHADNPVPLRENDPVRGNPEFAYADHKRQVEEMLAEARASHPALEQVVLRVGTVLGKGTENQITALFHKPRLLAIRGCESPFVFIWTRDLARILIRAATDGPPGIFNVAGDGALGVTDLARRLGKPVRRLPALGIKAALALAHPLGLSRYGPEQVRFLQYRPVLANDALKAEFGYTPELTSAEVFDLWAREAGL</sequence>
<evidence type="ECO:0000259" key="1">
    <source>
        <dbReference type="Pfam" id="PF01370"/>
    </source>
</evidence>
<reference evidence="2 3" key="1">
    <citation type="submission" date="2013-07" db="EMBL/GenBank/DDBJ databases">
        <title>Thioclava pacifica DSM 10166 Genome Sequencing.</title>
        <authorList>
            <person name="Lai Q."/>
            <person name="Shao Z."/>
        </authorList>
    </citation>
    <scope>NUCLEOTIDE SEQUENCE [LARGE SCALE GENOMIC DNA]</scope>
    <source>
        <strain evidence="2 3">DSM 10166</strain>
    </source>
</reference>
<dbReference type="RefSeq" id="WP_038078168.1">
    <property type="nucleotide sequence ID" value="NZ_AUND01000034.1"/>
</dbReference>
<gene>
    <name evidence="2" type="ORF">TP2_10140</name>
</gene>
<proteinExistence type="predicted"/>
<dbReference type="InterPro" id="IPR050177">
    <property type="entry name" value="Lipid_A_modif_metabolic_enz"/>
</dbReference>
<dbReference type="InterPro" id="IPR001509">
    <property type="entry name" value="Epimerase_deHydtase"/>
</dbReference>
<dbReference type="InterPro" id="IPR036291">
    <property type="entry name" value="NAD(P)-bd_dom_sf"/>
</dbReference>
<dbReference type="OrthoDB" id="9801056at2"/>
<organism evidence="2 3">
    <name type="scientific">Thioclava pacifica DSM 10166</name>
    <dbReference type="NCBI Taxonomy" id="1353537"/>
    <lineage>
        <taxon>Bacteria</taxon>
        <taxon>Pseudomonadati</taxon>
        <taxon>Pseudomonadota</taxon>
        <taxon>Alphaproteobacteria</taxon>
        <taxon>Rhodobacterales</taxon>
        <taxon>Paracoccaceae</taxon>
        <taxon>Thioclava</taxon>
    </lineage>
</organism>
<dbReference type="eggNOG" id="COG0451">
    <property type="taxonomic scope" value="Bacteria"/>
</dbReference>
<dbReference type="STRING" id="1353537.TP2_10140"/>
<dbReference type="SUPFAM" id="SSF51735">
    <property type="entry name" value="NAD(P)-binding Rossmann-fold domains"/>
    <property type="match status" value="1"/>
</dbReference>
<name>A0A074J5M9_9RHOB</name>
<comment type="caution">
    <text evidence="2">The sequence shown here is derived from an EMBL/GenBank/DDBJ whole genome shotgun (WGS) entry which is preliminary data.</text>
</comment>
<protein>
    <recommendedName>
        <fullName evidence="1">NAD-dependent epimerase/dehydratase domain-containing protein</fullName>
    </recommendedName>
</protein>
<dbReference type="CDD" id="cd05240">
    <property type="entry name" value="UDP_G4E_3_SDR_e"/>
    <property type="match status" value="1"/>
</dbReference>
<keyword evidence="3" id="KW-1185">Reference proteome</keyword>
<dbReference type="EMBL" id="AUND01000034">
    <property type="protein sequence ID" value="KEO51829.1"/>
    <property type="molecule type" value="Genomic_DNA"/>
</dbReference>
<dbReference type="Proteomes" id="UP000027432">
    <property type="component" value="Unassembled WGS sequence"/>
</dbReference>
<dbReference type="PANTHER" id="PTHR43245">
    <property type="entry name" value="BIFUNCTIONAL POLYMYXIN RESISTANCE PROTEIN ARNA"/>
    <property type="match status" value="1"/>
</dbReference>
<feature type="domain" description="NAD-dependent epimerase/dehydratase" evidence="1">
    <location>
        <begin position="4"/>
        <end position="227"/>
    </location>
</feature>